<comment type="caution">
    <text evidence="2">The sequence shown here is derived from an EMBL/GenBank/DDBJ whole genome shotgun (WGS) entry which is preliminary data.</text>
</comment>
<dbReference type="Proteomes" id="UP001494902">
    <property type="component" value="Unassembled WGS sequence"/>
</dbReference>
<name>A0ABV1KJ34_9PSEU</name>
<comment type="catalytic activity">
    <reaction evidence="1">
        <text>L-cysteine + L-glutamate + ATP = gamma-L-glutamyl-L-cysteine + ADP + phosphate + H(+)</text>
        <dbReference type="Rhea" id="RHEA:13285"/>
        <dbReference type="ChEBI" id="CHEBI:15378"/>
        <dbReference type="ChEBI" id="CHEBI:29985"/>
        <dbReference type="ChEBI" id="CHEBI:30616"/>
        <dbReference type="ChEBI" id="CHEBI:35235"/>
        <dbReference type="ChEBI" id="CHEBI:43474"/>
        <dbReference type="ChEBI" id="CHEBI:58173"/>
        <dbReference type="ChEBI" id="CHEBI:456216"/>
        <dbReference type="EC" id="6.3.2.2"/>
    </reaction>
</comment>
<dbReference type="InterPro" id="IPR014746">
    <property type="entry name" value="Gln_synth/guanido_kin_cat_dom"/>
</dbReference>
<organism evidence="2 3">
    <name type="scientific">Pseudonocardia nematodicida</name>
    <dbReference type="NCBI Taxonomy" id="1206997"/>
    <lineage>
        <taxon>Bacteria</taxon>
        <taxon>Bacillati</taxon>
        <taxon>Actinomycetota</taxon>
        <taxon>Actinomycetes</taxon>
        <taxon>Pseudonocardiales</taxon>
        <taxon>Pseudonocardiaceae</taxon>
        <taxon>Pseudonocardia</taxon>
    </lineage>
</organism>
<accession>A0ABV1KJ34</accession>
<dbReference type="Pfam" id="PF04107">
    <property type="entry name" value="GCS2"/>
    <property type="match status" value="1"/>
</dbReference>
<evidence type="ECO:0000313" key="2">
    <source>
        <dbReference type="EMBL" id="MEQ3554465.1"/>
    </source>
</evidence>
<dbReference type="Gene3D" id="3.30.590.20">
    <property type="match status" value="2"/>
</dbReference>
<protein>
    <submittedName>
        <fullName evidence="2">Glutamate-cysteine ligase family protein</fullName>
    </submittedName>
</protein>
<keyword evidence="2" id="KW-0436">Ligase</keyword>
<dbReference type="RefSeq" id="WP_349301531.1">
    <property type="nucleotide sequence ID" value="NZ_JBEDNQ010000014.1"/>
</dbReference>
<dbReference type="InterPro" id="IPR006336">
    <property type="entry name" value="GCS2"/>
</dbReference>
<sequence>MRGAARYGIEHELALLRPDGTLADFASLTHAEVAAVVDELPGLPEGQADLRIGDAGIRRKHWYAEGYERLGEDGALTRFDPKGIEIRTQVHDSVDAVARALADDARLLTDVAARHGLRPVAIGHHPWRAAYRLDPPPNAHERAVLASSPEERTAHLHMLTWGPDLNLSFPEAGTDAGLLADAAAKLTCYSPFLVPWSFSSPFREGRPWGGLSARTSRRTGARPAALAYLDPGAPLLPTDPSLVRHAGIPGEVGRIEFKAFDAVAAIAEEDPADPATAGPALFGPLLSLLTGVLRDDTLTGRRRTPDAAAHRRAALRGWSDPAVRAGSQAVLDAATAALRDDDDPGHLDRLALLRERLDRRETPADRMLARYRAGGGVTGIAPTAVVTPVPSAPPTPNRT</sequence>
<evidence type="ECO:0000256" key="1">
    <source>
        <dbReference type="ARBA" id="ARBA00048819"/>
    </source>
</evidence>
<gene>
    <name evidence="2" type="ORF">WIS52_28700</name>
</gene>
<dbReference type="EMBL" id="JBEDNQ010000014">
    <property type="protein sequence ID" value="MEQ3554465.1"/>
    <property type="molecule type" value="Genomic_DNA"/>
</dbReference>
<keyword evidence="3" id="KW-1185">Reference proteome</keyword>
<reference evidence="2 3" key="1">
    <citation type="submission" date="2024-03" db="EMBL/GenBank/DDBJ databases">
        <title>Draft genome sequence of Pseudonocardia nematodicida JCM 31783.</title>
        <authorList>
            <person name="Butdee W."/>
            <person name="Duangmal K."/>
        </authorList>
    </citation>
    <scope>NUCLEOTIDE SEQUENCE [LARGE SCALE GENOMIC DNA]</scope>
    <source>
        <strain evidence="2 3">JCM 31783</strain>
    </source>
</reference>
<evidence type="ECO:0000313" key="3">
    <source>
        <dbReference type="Proteomes" id="UP001494902"/>
    </source>
</evidence>
<proteinExistence type="predicted"/>
<dbReference type="SUPFAM" id="SSF55931">
    <property type="entry name" value="Glutamine synthetase/guanido kinase"/>
    <property type="match status" value="1"/>
</dbReference>
<dbReference type="GO" id="GO:0016874">
    <property type="term" value="F:ligase activity"/>
    <property type="evidence" value="ECO:0007669"/>
    <property type="project" value="UniProtKB-KW"/>
</dbReference>